<evidence type="ECO:0000313" key="1">
    <source>
        <dbReference type="EMBL" id="MCB5199025.1"/>
    </source>
</evidence>
<sequence>MKNFIQQGENVTVTAAADVVSGQFLAVGALTGVAQGDAATGEEVVLVRRGVFALPKASAQAWTVGAKVYWDATNSVMTTTASGNTLVGVAFTVAANPSDLGDVLLDGAAR</sequence>
<comment type="caution">
    <text evidence="1">The sequence shown here is derived from an EMBL/GenBank/DDBJ whole genome shotgun (WGS) entry which is preliminary data.</text>
</comment>
<keyword evidence="2" id="KW-1185">Reference proteome</keyword>
<dbReference type="Pfam" id="PF09956">
    <property type="entry name" value="Phage_cement_2"/>
    <property type="match status" value="1"/>
</dbReference>
<dbReference type="PIRSF" id="PIRSF030771">
    <property type="entry name" value="UCP030771"/>
    <property type="match status" value="1"/>
</dbReference>
<reference evidence="1" key="1">
    <citation type="submission" date="2021-10" db="EMBL/GenBank/DDBJ databases">
        <title>Loktanella gaetbuli sp. nov., isolated from a tidal flat.</title>
        <authorList>
            <person name="Park S."/>
            <person name="Yoon J.-H."/>
        </authorList>
    </citation>
    <scope>NUCLEOTIDE SEQUENCE</scope>
    <source>
        <strain evidence="1">TSTF-M6</strain>
    </source>
</reference>
<organism evidence="1 2">
    <name type="scientific">Loktanella gaetbuli</name>
    <dbReference type="NCBI Taxonomy" id="2881335"/>
    <lineage>
        <taxon>Bacteria</taxon>
        <taxon>Pseudomonadati</taxon>
        <taxon>Pseudomonadota</taxon>
        <taxon>Alphaproteobacteria</taxon>
        <taxon>Rhodobacterales</taxon>
        <taxon>Roseobacteraceae</taxon>
        <taxon>Loktanella</taxon>
    </lineage>
</organism>
<proteinExistence type="predicted"/>
<dbReference type="RefSeq" id="WP_226747855.1">
    <property type="nucleotide sequence ID" value="NZ_JAJATZ010000003.1"/>
</dbReference>
<dbReference type="Proteomes" id="UP001138961">
    <property type="component" value="Unassembled WGS sequence"/>
</dbReference>
<name>A0ABS8BTG3_9RHOB</name>
<accession>A0ABS8BTG3</accession>
<gene>
    <name evidence="1" type="ORF">LGQ03_07215</name>
</gene>
<protein>
    <submittedName>
        <fullName evidence="1">DUF2190 family protein</fullName>
    </submittedName>
</protein>
<evidence type="ECO:0000313" key="2">
    <source>
        <dbReference type="Proteomes" id="UP001138961"/>
    </source>
</evidence>
<dbReference type="InterPro" id="IPR011231">
    <property type="entry name" value="Phage_VT1-Sakai_H0018"/>
</dbReference>
<dbReference type="EMBL" id="JAJATZ010000003">
    <property type="protein sequence ID" value="MCB5199025.1"/>
    <property type="molecule type" value="Genomic_DNA"/>
</dbReference>